<dbReference type="InterPro" id="IPR023159">
    <property type="entry name" value="SO1590-like_sf"/>
</dbReference>
<accession>A0A0J0XLP7</accession>
<gene>
    <name evidence="1" type="ORF">CC85DRAFT_302603</name>
</gene>
<sequence>MQKVTTITNDTWFQDAKVEAPNFKTPQLTTMTMESTYKGDMEGVSVGCYVMAAYNTPVAEGKQPEDWTFAGVATFEGTVLGKKGTFAVQCIGKVLDGWSEAENTIVEGTGTGELAGLSGRGGFKFKIPTDGCPKDMPVEWEIEFK</sequence>
<dbReference type="SUPFAM" id="SSF159238">
    <property type="entry name" value="SO1590-like"/>
    <property type="match status" value="1"/>
</dbReference>
<evidence type="ECO:0008006" key="3">
    <source>
        <dbReference type="Google" id="ProtNLM"/>
    </source>
</evidence>
<name>A0A0J0XLP7_9TREE</name>
<protein>
    <recommendedName>
        <fullName evidence="3">DUF3224 domain-containing protein</fullName>
    </recommendedName>
</protein>
<organism evidence="1 2">
    <name type="scientific">Cutaneotrichosporon oleaginosum</name>
    <dbReference type="NCBI Taxonomy" id="879819"/>
    <lineage>
        <taxon>Eukaryota</taxon>
        <taxon>Fungi</taxon>
        <taxon>Dikarya</taxon>
        <taxon>Basidiomycota</taxon>
        <taxon>Agaricomycotina</taxon>
        <taxon>Tremellomycetes</taxon>
        <taxon>Trichosporonales</taxon>
        <taxon>Trichosporonaceae</taxon>
        <taxon>Cutaneotrichosporon</taxon>
    </lineage>
</organism>
<dbReference type="AlphaFoldDB" id="A0A0J0XLP7"/>
<dbReference type="Pfam" id="PF11528">
    <property type="entry name" value="DUF3224"/>
    <property type="match status" value="1"/>
</dbReference>
<keyword evidence="2" id="KW-1185">Reference proteome</keyword>
<evidence type="ECO:0000313" key="2">
    <source>
        <dbReference type="Proteomes" id="UP000053611"/>
    </source>
</evidence>
<dbReference type="Gene3D" id="2.40.350.10">
    <property type="entry name" value="SO1590-like"/>
    <property type="match status" value="1"/>
</dbReference>
<evidence type="ECO:0000313" key="1">
    <source>
        <dbReference type="EMBL" id="KLT42046.1"/>
    </source>
</evidence>
<proteinExistence type="predicted"/>
<dbReference type="InterPro" id="IPR021607">
    <property type="entry name" value="DUF3224"/>
</dbReference>
<dbReference type="RefSeq" id="XP_018278537.1">
    <property type="nucleotide sequence ID" value="XM_018425399.1"/>
</dbReference>
<dbReference type="GeneID" id="28986002"/>
<dbReference type="OrthoDB" id="10594209at2759"/>
<dbReference type="EMBL" id="KQ087209">
    <property type="protein sequence ID" value="KLT42046.1"/>
    <property type="molecule type" value="Genomic_DNA"/>
</dbReference>
<dbReference type="Proteomes" id="UP000053611">
    <property type="component" value="Unassembled WGS sequence"/>
</dbReference>
<reference evidence="1 2" key="1">
    <citation type="submission" date="2015-03" db="EMBL/GenBank/DDBJ databases">
        <title>Genomics and transcriptomics of the oil-accumulating basidiomycete yeast T. oleaginosus allow insights into substrate utilization and the diverse evolutionary trajectories of mating systems in fungi.</title>
        <authorList>
            <consortium name="DOE Joint Genome Institute"/>
            <person name="Kourist R."/>
            <person name="Kracht O."/>
            <person name="Bracharz F."/>
            <person name="Lipzen A."/>
            <person name="Nolan M."/>
            <person name="Ohm R."/>
            <person name="Grigoriev I."/>
            <person name="Sun S."/>
            <person name="Heitman J."/>
            <person name="Bruck T."/>
            <person name="Nowrousian M."/>
        </authorList>
    </citation>
    <scope>NUCLEOTIDE SEQUENCE [LARGE SCALE GENOMIC DNA]</scope>
    <source>
        <strain evidence="1 2">IBC0246</strain>
    </source>
</reference>